<feature type="transmembrane region" description="Helical" evidence="1">
    <location>
        <begin position="76"/>
        <end position="97"/>
    </location>
</feature>
<accession>A0A4V4H0C4</accession>
<dbReference type="RefSeq" id="WP_136579266.1">
    <property type="nucleotide sequence ID" value="NZ_STFF01000006.1"/>
</dbReference>
<feature type="transmembrane region" description="Helical" evidence="1">
    <location>
        <begin position="43"/>
        <end position="64"/>
    </location>
</feature>
<dbReference type="OrthoDB" id="678415at2"/>
<dbReference type="Pfam" id="PF09851">
    <property type="entry name" value="SHOCT"/>
    <property type="match status" value="1"/>
</dbReference>
<dbReference type="Proteomes" id="UP000306918">
    <property type="component" value="Unassembled WGS sequence"/>
</dbReference>
<sequence length="194" mass="21377">MNFLLMHKQRRFILILAAIGIIAVFLPWVTVGGIFGDSLNANGFNGTGIVVFLSLVAVAVIALMGDQKKAEERNMWMITLMAGFIALLFAIIKYSQISGSAFGIVSAGYGLWIALAASLAVIVFAWLFKNPGDTLQSGFDSLKKNMPHTSHTDQITTTTNTNVNRMEELEKLIELRNQGKITEAEYQEMKSKLM</sequence>
<feature type="domain" description="SHOCT" evidence="2">
    <location>
        <begin position="167"/>
        <end position="194"/>
    </location>
</feature>
<proteinExistence type="predicted"/>
<gene>
    <name evidence="3" type="ORF">FAM09_21810</name>
</gene>
<name>A0A4V4H0C4_9BACT</name>
<dbReference type="EMBL" id="STFF01000006">
    <property type="protein sequence ID" value="THU36026.1"/>
    <property type="molecule type" value="Genomic_DNA"/>
</dbReference>
<reference evidence="3 4" key="1">
    <citation type="submission" date="2019-04" db="EMBL/GenBank/DDBJ databases">
        <title>Niastella caeni sp. nov., isolated from activated sludge.</title>
        <authorList>
            <person name="Sheng M."/>
        </authorList>
    </citation>
    <scope>NUCLEOTIDE SEQUENCE [LARGE SCALE GENOMIC DNA]</scope>
    <source>
        <strain evidence="3 4">HX-2-15</strain>
    </source>
</reference>
<keyword evidence="1" id="KW-1133">Transmembrane helix</keyword>
<evidence type="ECO:0000313" key="3">
    <source>
        <dbReference type="EMBL" id="THU36026.1"/>
    </source>
</evidence>
<keyword evidence="4" id="KW-1185">Reference proteome</keyword>
<keyword evidence="1" id="KW-0472">Membrane</keyword>
<comment type="caution">
    <text evidence="3">The sequence shown here is derived from an EMBL/GenBank/DDBJ whole genome shotgun (WGS) entry which is preliminary data.</text>
</comment>
<evidence type="ECO:0000259" key="2">
    <source>
        <dbReference type="Pfam" id="PF09851"/>
    </source>
</evidence>
<dbReference type="AlphaFoldDB" id="A0A4V4H0C4"/>
<dbReference type="InterPro" id="IPR018649">
    <property type="entry name" value="SHOCT"/>
</dbReference>
<organism evidence="3 4">
    <name type="scientific">Niastella caeni</name>
    <dbReference type="NCBI Taxonomy" id="2569763"/>
    <lineage>
        <taxon>Bacteria</taxon>
        <taxon>Pseudomonadati</taxon>
        <taxon>Bacteroidota</taxon>
        <taxon>Chitinophagia</taxon>
        <taxon>Chitinophagales</taxon>
        <taxon>Chitinophagaceae</taxon>
        <taxon>Niastella</taxon>
    </lineage>
</organism>
<evidence type="ECO:0000256" key="1">
    <source>
        <dbReference type="SAM" id="Phobius"/>
    </source>
</evidence>
<evidence type="ECO:0000313" key="4">
    <source>
        <dbReference type="Proteomes" id="UP000306918"/>
    </source>
</evidence>
<keyword evidence="1" id="KW-0812">Transmembrane</keyword>
<feature type="transmembrane region" description="Helical" evidence="1">
    <location>
        <begin position="109"/>
        <end position="128"/>
    </location>
</feature>
<protein>
    <recommendedName>
        <fullName evidence="2">SHOCT domain-containing protein</fullName>
    </recommendedName>
</protein>
<feature type="transmembrane region" description="Helical" evidence="1">
    <location>
        <begin position="12"/>
        <end position="31"/>
    </location>
</feature>